<dbReference type="RefSeq" id="WP_043802958.1">
    <property type="nucleotide sequence ID" value="NZ_AVCH01000157.1"/>
</dbReference>
<comment type="caution">
    <text evidence="6">The sequence shown here is derived from an EMBL/GenBank/DDBJ whole genome shotgun (WGS) entry which is preliminary data.</text>
</comment>
<keyword evidence="3" id="KW-0472">Membrane</keyword>
<feature type="domain" description="Solute-binding protein family 3/N-terminal" evidence="5">
    <location>
        <begin position="29"/>
        <end position="247"/>
    </location>
</feature>
<dbReference type="InterPro" id="IPR001638">
    <property type="entry name" value="Solute-binding_3/MltF_N"/>
</dbReference>
<dbReference type="PANTHER" id="PTHR35936">
    <property type="entry name" value="MEMBRANE-BOUND LYTIC MUREIN TRANSGLYCOSYLASE F"/>
    <property type="match status" value="1"/>
</dbReference>
<dbReference type="eggNOG" id="COG0834">
    <property type="taxonomic scope" value="Bacteria"/>
</dbReference>
<evidence type="ECO:0000256" key="3">
    <source>
        <dbReference type="SAM" id="Phobius"/>
    </source>
</evidence>
<evidence type="ECO:0000313" key="7">
    <source>
        <dbReference type="Proteomes" id="UP000029392"/>
    </source>
</evidence>
<proteinExistence type="inferred from homology"/>
<sequence>MPLTPARHRLAGLLLALVCLPALAADPLPLRVGGDPNYRPFHYQAEDGSPQGFDVAVMQAIARERGLAPRFEFGEWGRMLDRLEHGGVDVVPMFVSEDRAMRFRFSRPFLRRHHVLYGRRGQQVGSPDQLAGRRVAVQFGGMAWEWLINEQADAVLRPMNDEAAALSAVAAGSADFALLPSDIAERALAAGGLGDVQAVGPPWLERNYAFGVNPARPELVPEIDAGLQAIEASGELARLQQQWLQPAPAKAGKGRPLPVWLPVVPVALVLLGAMVFLARRHAAAGRD</sequence>
<protein>
    <recommendedName>
        <fullName evidence="5">Solute-binding protein family 3/N-terminal domain-containing protein</fullName>
    </recommendedName>
</protein>
<feature type="transmembrane region" description="Helical" evidence="3">
    <location>
        <begin position="259"/>
        <end position="278"/>
    </location>
</feature>
<dbReference type="CDD" id="cd13704">
    <property type="entry name" value="PBP2_HisK"/>
    <property type="match status" value="1"/>
</dbReference>
<dbReference type="STRING" id="1384054.N790_07185"/>
<dbReference type="AlphaFoldDB" id="A0A091B8L8"/>
<name>A0A091B8L8_9GAMM</name>
<evidence type="ECO:0000256" key="1">
    <source>
        <dbReference type="ARBA" id="ARBA00010333"/>
    </source>
</evidence>
<reference evidence="6 7" key="1">
    <citation type="submission" date="2013-09" db="EMBL/GenBank/DDBJ databases">
        <title>Genome sequencing of Arenimonas malthae.</title>
        <authorList>
            <person name="Chen F."/>
            <person name="Wang G."/>
        </authorList>
    </citation>
    <scope>NUCLEOTIDE SEQUENCE [LARGE SCALE GENOMIC DNA]</scope>
    <source>
        <strain evidence="6 7">CC-JY-1</strain>
    </source>
</reference>
<evidence type="ECO:0000313" key="6">
    <source>
        <dbReference type="EMBL" id="KFN47847.1"/>
    </source>
</evidence>
<gene>
    <name evidence="6" type="ORF">N790_07185</name>
</gene>
<feature type="chain" id="PRO_5001869569" description="Solute-binding protein family 3/N-terminal domain-containing protein" evidence="4">
    <location>
        <begin position="25"/>
        <end position="287"/>
    </location>
</feature>
<dbReference type="Gene3D" id="3.40.190.10">
    <property type="entry name" value="Periplasmic binding protein-like II"/>
    <property type="match status" value="2"/>
</dbReference>
<evidence type="ECO:0000256" key="2">
    <source>
        <dbReference type="ARBA" id="ARBA00022729"/>
    </source>
</evidence>
<dbReference type="Pfam" id="PF00497">
    <property type="entry name" value="SBP_bac_3"/>
    <property type="match status" value="1"/>
</dbReference>
<feature type="signal peptide" evidence="4">
    <location>
        <begin position="1"/>
        <end position="24"/>
    </location>
</feature>
<evidence type="ECO:0000259" key="5">
    <source>
        <dbReference type="SMART" id="SM00062"/>
    </source>
</evidence>
<organism evidence="6 7">
    <name type="scientific">Arenimonas malthae CC-JY-1</name>
    <dbReference type="NCBI Taxonomy" id="1384054"/>
    <lineage>
        <taxon>Bacteria</taxon>
        <taxon>Pseudomonadati</taxon>
        <taxon>Pseudomonadota</taxon>
        <taxon>Gammaproteobacteria</taxon>
        <taxon>Lysobacterales</taxon>
        <taxon>Lysobacteraceae</taxon>
        <taxon>Arenimonas</taxon>
    </lineage>
</organism>
<keyword evidence="3" id="KW-1133">Transmembrane helix</keyword>
<keyword evidence="3" id="KW-0812">Transmembrane</keyword>
<dbReference type="SUPFAM" id="SSF53850">
    <property type="entry name" value="Periplasmic binding protein-like II"/>
    <property type="match status" value="1"/>
</dbReference>
<comment type="similarity">
    <text evidence="1">Belongs to the bacterial solute-binding protein 3 family.</text>
</comment>
<dbReference type="OrthoDB" id="197861at2"/>
<dbReference type="Proteomes" id="UP000029392">
    <property type="component" value="Unassembled WGS sequence"/>
</dbReference>
<dbReference type="PATRIC" id="fig|1384054.3.peg.1441"/>
<dbReference type="EMBL" id="AVCH01000157">
    <property type="protein sequence ID" value="KFN47847.1"/>
    <property type="molecule type" value="Genomic_DNA"/>
</dbReference>
<dbReference type="SMART" id="SM00062">
    <property type="entry name" value="PBPb"/>
    <property type="match status" value="1"/>
</dbReference>
<accession>A0A091B8L8</accession>
<evidence type="ECO:0000256" key="4">
    <source>
        <dbReference type="SAM" id="SignalP"/>
    </source>
</evidence>
<keyword evidence="2 4" id="KW-0732">Signal</keyword>
<keyword evidence="7" id="KW-1185">Reference proteome</keyword>